<feature type="domain" description="Nrap protein" evidence="2">
    <location>
        <begin position="776"/>
        <end position="931"/>
    </location>
</feature>
<feature type="domain" description="Nrap protein" evidence="3">
    <location>
        <begin position="990"/>
        <end position="1123"/>
    </location>
</feature>
<sequence length="1302" mass="151652">MKQSKPQDKRQVRQRYKQHAKDANDIFELNSPIGVSCLDSALQDRLNIILQKYKDYGIESKSMVLGALPYIVSMLKKVGYLEFKIPLKSTIRENSKTLLFADILKLDEEFGLSGTFQGLLGENIPISNLRLKSPIRLMNVEFAINQESVMDLVFDLPGSFVESKDYTNYSYFIKRGALVMDLYNKLLSKNNNKIQNITENEAEMINRELLSKEDLQTMGKNGLPTLLSVNQIKEIQIEIDYLYDLRYIPVVSIVLVLKSGKESKDLFLSKFRFRILPSIPESSKLSKDSISVYRNCVRRSFMNYDTFKYDQDQLNSCFLPPTPQYNGAILSNTKNQMLKLSQIINEVLSSVILEDTFLLLKLWCIRWKIWNHLKVNDQFRLSGQFDEEILLYLLFHTLELNKDVLNSRKTSSLQLFKLVLMTLQKMITNWKSQDKDQPGTYYVFGELSPKYYEKIFVQGKDFKRTNLLHLFNRDYIGNQVFILTDEEDQVYNVFWRCQDLLKEELPEILNKTLSVIDNKEILGYSETISDIFSLGVEFDNKLRVQGHDQNKILNDTPLMLTLLEFDSCIMISYPNSFHNIQLSYLISPDNNIPKEISLGEDSNPKTIKRNFDSIWENCQSSNLVEITRRILIRSYTDRVKNINLREIVSKEKFGCIIGIQFASKITRSIDKGPFVDTFEAKLFKEFWGNDKIETRRFRDGTVLETLIWNNEIDSNNEFITNKGINEDILRYTLSRHLPQVKLNSESITGTKDNNNNNITYSMTPFGSINPYLSREKNVHEEFSNFKSIITGLTSLPLSIKSIQSSNSILRFMKFYTNLNSDLNEGEGEEIQCVIEMEQSNKWPKTKESIEKIKIAFLLSIQKELGELHSISSDIIPEYNYLEGTDNPDLKGFAPFLDVYWKGDITFRISIFHPTELEQIAKITIEPENMSEKVIEENIKFPQENLSQLRNLWWKTQTGAKLLNLSNYFPSLRQTIKKLKQFASVNKIPDSQEFLEHVAAYVYTNNDLMNSIYKVPGTSTTGFLRSLWLISRFDWEKKPLIVDFDFQINEDSEIKRISTPEFQKLDQIHSIQYNYIKKHKLPKNFFYVSSQYDPQSLLIKLPSFYNSTRLVHFSKLYINIIVYQNSFNLPIKEIKSSFLTQPKNDIVICLQQDYMSLINPQSKKFKSSNVLALKKQYVNLNSTQELLSNCNIKASPYNVAREIFESFILEIKSLWNHQVDIIYDSYVLPYPEKIYLKVRTSQFFPSKITESQNKKRKNYLPGCIISYSNNSTGNYNIFTIPNLPLILSTIWSRYSGFITDIQI</sequence>
<evidence type="ECO:0000313" key="4">
    <source>
        <dbReference type="EMBL" id="PPS95422.1"/>
    </source>
</evidence>
<evidence type="ECO:0000259" key="1">
    <source>
        <dbReference type="Pfam" id="PF17404"/>
    </source>
</evidence>
<evidence type="ECO:0000259" key="3">
    <source>
        <dbReference type="Pfam" id="PF17406"/>
    </source>
</evidence>
<dbReference type="PANTHER" id="PTHR17972:SF0">
    <property type="entry name" value="NUCLEOLAR PROTEIN 6"/>
    <property type="match status" value="1"/>
</dbReference>
<organism evidence="4 5">
    <name type="scientific">Cryptosporidium hominis</name>
    <dbReference type="NCBI Taxonomy" id="237895"/>
    <lineage>
        <taxon>Eukaryota</taxon>
        <taxon>Sar</taxon>
        <taxon>Alveolata</taxon>
        <taxon>Apicomplexa</taxon>
        <taxon>Conoidasida</taxon>
        <taxon>Coccidia</taxon>
        <taxon>Eucoccidiorida</taxon>
        <taxon>Eimeriorina</taxon>
        <taxon>Cryptosporidiidae</taxon>
        <taxon>Cryptosporidium</taxon>
    </lineage>
</organism>
<reference evidence="4 5" key="2">
    <citation type="submission" date="2017-10" db="EMBL/GenBank/DDBJ databases">
        <title>Consistent, comparative and evidence-based genome annotation and re-annotation for the closely-related species, Cryptosporidium parvum, C. hominis and C. tyzzeri.</title>
        <authorList>
            <person name="Baptista R.P."/>
            <person name="Li Y."/>
            <person name="Sateriale A."/>
            <person name="Striepen B."/>
            <person name="Kissinger J.C."/>
        </authorList>
    </citation>
    <scope>NUCLEOTIDE SEQUENCE [LARGE SCALE GENOMIC DNA]</scope>
    <source>
        <strain evidence="4">30976</strain>
    </source>
</reference>
<dbReference type="InterPro" id="IPR035368">
    <property type="entry name" value="Nrap_D3"/>
</dbReference>
<evidence type="ECO:0000313" key="5">
    <source>
        <dbReference type="Proteomes" id="UP001429100"/>
    </source>
</evidence>
<dbReference type="Pfam" id="PF17406">
    <property type="entry name" value="Nrap_D5"/>
    <property type="match status" value="1"/>
</dbReference>
<proteinExistence type="predicted"/>
<evidence type="ECO:0000259" key="2">
    <source>
        <dbReference type="Pfam" id="PF17405"/>
    </source>
</evidence>
<dbReference type="EMBL" id="JTAI01000001">
    <property type="protein sequence ID" value="PPS95422.1"/>
    <property type="molecule type" value="Genomic_DNA"/>
</dbReference>
<feature type="domain" description="Nrap protein" evidence="1">
    <location>
        <begin position="619"/>
        <end position="737"/>
    </location>
</feature>
<dbReference type="PANTHER" id="PTHR17972">
    <property type="entry name" value="NUCLEOLAR RNA-ASSOCIATED PROTEIN"/>
    <property type="match status" value="1"/>
</dbReference>
<dbReference type="InterPro" id="IPR005554">
    <property type="entry name" value="NOL6/Upt22"/>
</dbReference>
<dbReference type="Pfam" id="PF17405">
    <property type="entry name" value="Nrap_D4"/>
    <property type="match status" value="1"/>
</dbReference>
<keyword evidence="5" id="KW-1185">Reference proteome</keyword>
<accession>A0ABX5BCE5</accession>
<dbReference type="Pfam" id="PF17404">
    <property type="entry name" value="Nrap_D3"/>
    <property type="match status" value="1"/>
</dbReference>
<dbReference type="Proteomes" id="UP001429100">
    <property type="component" value="Unassembled WGS sequence"/>
</dbReference>
<reference evidence="4 5" key="1">
    <citation type="submission" date="2014-11" db="EMBL/GenBank/DDBJ databases">
        <title>Comparative genomic analysis of Cryptosporidium hominis reveals occurrence of genetic recombination in virulent subtypes.</title>
        <authorList>
            <person name="Guo Y."/>
            <person name="Tang K."/>
            <person name="Frace M."/>
            <person name="Li N."/>
            <person name="Roellig D.M."/>
            <person name="Sammons S."/>
            <person name="Knipe K."/>
            <person name="Rowe L."/>
            <person name="Feng Y."/>
            <person name="Xiao L."/>
        </authorList>
    </citation>
    <scope>NUCLEOTIDE SEQUENCE [LARGE SCALE GENOMIC DNA]</scope>
    <source>
        <strain evidence="4">30976</strain>
    </source>
</reference>
<dbReference type="InterPro" id="IPR035370">
    <property type="entry name" value="Nrap_D5"/>
</dbReference>
<comment type="caution">
    <text evidence="4">The sequence shown here is derived from an EMBL/GenBank/DDBJ whole genome shotgun (WGS) entry which is preliminary data.</text>
</comment>
<gene>
    <name evidence="4" type="ORF">GY17_00002852</name>
</gene>
<dbReference type="InterPro" id="IPR035369">
    <property type="entry name" value="Nrap_D4"/>
</dbReference>
<protein>
    <submittedName>
        <fullName evidence="4">NRAP like nucleolar RNA associated protein</fullName>
    </submittedName>
</protein>
<name>A0ABX5BCE5_CRYHO</name>